<accession>M7B6Z1</accession>
<name>M7B6Z1_CHEMY</name>
<protein>
    <submittedName>
        <fullName evidence="1">Uncharacterized protein</fullName>
    </submittedName>
</protein>
<evidence type="ECO:0000313" key="1">
    <source>
        <dbReference type="EMBL" id="EMP32869.1"/>
    </source>
</evidence>
<proteinExistence type="predicted"/>
<sequence>MASMDDAVFRSAWLRLCIGDRRGTCCCFRELLEDKDFAKVGEDESEHSRDVPDEEQYPYDTVKTSSLEAMHALKILPAKPIQESEYAGPAVKRSIKPNILFAEITTPFAPSKHPLPPPRSPLQQVHRPLKSKRVIPVCISCSSGTKSQKAEL</sequence>
<dbReference type="eggNOG" id="ENOG502S0EU">
    <property type="taxonomic scope" value="Eukaryota"/>
</dbReference>
<evidence type="ECO:0000313" key="2">
    <source>
        <dbReference type="Proteomes" id="UP000031443"/>
    </source>
</evidence>
<keyword evidence="2" id="KW-1185">Reference proteome</keyword>
<gene>
    <name evidence="1" type="ORF">UY3_10006</name>
</gene>
<dbReference type="AlphaFoldDB" id="M7B6Z1"/>
<reference evidence="2" key="1">
    <citation type="journal article" date="2013" name="Nat. Genet.">
        <title>The draft genomes of soft-shell turtle and green sea turtle yield insights into the development and evolution of the turtle-specific body plan.</title>
        <authorList>
            <person name="Wang Z."/>
            <person name="Pascual-Anaya J."/>
            <person name="Zadissa A."/>
            <person name="Li W."/>
            <person name="Niimura Y."/>
            <person name="Huang Z."/>
            <person name="Li C."/>
            <person name="White S."/>
            <person name="Xiong Z."/>
            <person name="Fang D."/>
            <person name="Wang B."/>
            <person name="Ming Y."/>
            <person name="Chen Y."/>
            <person name="Zheng Y."/>
            <person name="Kuraku S."/>
            <person name="Pignatelli M."/>
            <person name="Herrero J."/>
            <person name="Beal K."/>
            <person name="Nozawa M."/>
            <person name="Li Q."/>
            <person name="Wang J."/>
            <person name="Zhang H."/>
            <person name="Yu L."/>
            <person name="Shigenobu S."/>
            <person name="Wang J."/>
            <person name="Liu J."/>
            <person name="Flicek P."/>
            <person name="Searle S."/>
            <person name="Wang J."/>
            <person name="Kuratani S."/>
            <person name="Yin Y."/>
            <person name="Aken B."/>
            <person name="Zhang G."/>
            <person name="Irie N."/>
        </authorList>
    </citation>
    <scope>NUCLEOTIDE SEQUENCE [LARGE SCALE GENOMIC DNA]</scope>
</reference>
<organism evidence="1 2">
    <name type="scientific">Chelonia mydas</name>
    <name type="common">Green sea-turtle</name>
    <name type="synonym">Chelonia agassizi</name>
    <dbReference type="NCBI Taxonomy" id="8469"/>
    <lineage>
        <taxon>Eukaryota</taxon>
        <taxon>Metazoa</taxon>
        <taxon>Chordata</taxon>
        <taxon>Craniata</taxon>
        <taxon>Vertebrata</taxon>
        <taxon>Euteleostomi</taxon>
        <taxon>Archelosauria</taxon>
        <taxon>Testudinata</taxon>
        <taxon>Testudines</taxon>
        <taxon>Cryptodira</taxon>
        <taxon>Durocryptodira</taxon>
        <taxon>Americhelydia</taxon>
        <taxon>Chelonioidea</taxon>
        <taxon>Cheloniidae</taxon>
        <taxon>Chelonia</taxon>
    </lineage>
</organism>
<dbReference type="Proteomes" id="UP000031443">
    <property type="component" value="Unassembled WGS sequence"/>
</dbReference>
<dbReference type="EMBL" id="KB538463">
    <property type="protein sequence ID" value="EMP32869.1"/>
    <property type="molecule type" value="Genomic_DNA"/>
</dbReference>